<keyword evidence="5" id="KW-0539">Nucleus</keyword>
<sequence length="469" mass="51154">MISSKPSVECIHTPDKSPLTLGSESNYAVDKCLISGNAQLQKVSQNCRGKVSPTMNGSLKVGSVGVQYDKSLPTLASLNLSYPKQLPVVDELTSSLSLTEVSITEAGNVGHDGLDSEQFEYHRSIKDMHNLSMAKVWPSASHEDVSSISALMGQDMVQQFGIQEGNLDDKSDFMRKRHVSMDQILQLDKLSTTVTTKDKEDLQSYPFSSFTAGPNITMATNEALFLSQTTSAAPACDRTVKPRVRARRGQATDPHSIAERLRREKIAERMKNLQELVPNSSKIDKASMLDEIIEYVKFLQLQVKVLSMSRVGAAGAIIPLITDVQVEGSNSLSLAPSAGLGIDISPSPDQVAFEQEVLKLMESNLTTAIQYLQSKGFCLMPIDLATAISRGKAPLSCNGSEEEQKISFANDLVHSNSISRSRNCSFSGTETHQVSNDDNIMTEQLSKGNISNGCNGMVKREKAKNNFLR</sequence>
<protein>
    <recommendedName>
        <fullName evidence="6">BHLH domain-containing protein</fullName>
    </recommendedName>
</protein>
<dbReference type="GO" id="GO:0046983">
    <property type="term" value="F:protein dimerization activity"/>
    <property type="evidence" value="ECO:0007669"/>
    <property type="project" value="InterPro"/>
</dbReference>
<dbReference type="EMBL" id="JAAGAX010000009">
    <property type="protein sequence ID" value="KAF2304223.1"/>
    <property type="molecule type" value="Genomic_DNA"/>
</dbReference>
<evidence type="ECO:0000256" key="5">
    <source>
        <dbReference type="ARBA" id="ARBA00023242"/>
    </source>
</evidence>
<gene>
    <name evidence="7" type="ORF">GH714_028647</name>
</gene>
<evidence type="ECO:0000256" key="3">
    <source>
        <dbReference type="ARBA" id="ARBA00023125"/>
    </source>
</evidence>
<dbReference type="InterPro" id="IPR045843">
    <property type="entry name" value="IND-like"/>
</dbReference>
<dbReference type="GO" id="GO:0000978">
    <property type="term" value="F:RNA polymerase II cis-regulatory region sequence-specific DNA binding"/>
    <property type="evidence" value="ECO:0007669"/>
    <property type="project" value="TreeGrafter"/>
</dbReference>
<keyword evidence="3" id="KW-0238">DNA-binding</keyword>
<dbReference type="Pfam" id="PF00010">
    <property type="entry name" value="HLH"/>
    <property type="match status" value="1"/>
</dbReference>
<dbReference type="FunFam" id="4.10.280.10:FF:000017">
    <property type="entry name" value="Transcription factor bHLH66"/>
    <property type="match status" value="1"/>
</dbReference>
<comment type="subcellular location">
    <subcellularLocation>
        <location evidence="1">Nucleus</location>
    </subcellularLocation>
</comment>
<dbReference type="InterPro" id="IPR036638">
    <property type="entry name" value="HLH_DNA-bd_sf"/>
</dbReference>
<evidence type="ECO:0000313" key="8">
    <source>
        <dbReference type="Proteomes" id="UP000467840"/>
    </source>
</evidence>
<evidence type="ECO:0000313" key="7">
    <source>
        <dbReference type="EMBL" id="KAF2304223.1"/>
    </source>
</evidence>
<dbReference type="GO" id="GO:0080147">
    <property type="term" value="P:root hair cell development"/>
    <property type="evidence" value="ECO:0007669"/>
    <property type="project" value="UniProtKB-ARBA"/>
</dbReference>
<comment type="caution">
    <text evidence="7">The sequence shown here is derived from an EMBL/GenBank/DDBJ whole genome shotgun (WGS) entry which is preliminary data.</text>
</comment>
<evidence type="ECO:0000256" key="1">
    <source>
        <dbReference type="ARBA" id="ARBA00004123"/>
    </source>
</evidence>
<dbReference type="AlphaFoldDB" id="A0A6A6LVQ1"/>
<organism evidence="7 8">
    <name type="scientific">Hevea brasiliensis</name>
    <name type="common">Para rubber tree</name>
    <name type="synonym">Siphonia brasiliensis</name>
    <dbReference type="NCBI Taxonomy" id="3981"/>
    <lineage>
        <taxon>Eukaryota</taxon>
        <taxon>Viridiplantae</taxon>
        <taxon>Streptophyta</taxon>
        <taxon>Embryophyta</taxon>
        <taxon>Tracheophyta</taxon>
        <taxon>Spermatophyta</taxon>
        <taxon>Magnoliopsida</taxon>
        <taxon>eudicotyledons</taxon>
        <taxon>Gunneridae</taxon>
        <taxon>Pentapetalae</taxon>
        <taxon>rosids</taxon>
        <taxon>fabids</taxon>
        <taxon>Malpighiales</taxon>
        <taxon>Euphorbiaceae</taxon>
        <taxon>Crotonoideae</taxon>
        <taxon>Micrandreae</taxon>
        <taxon>Hevea</taxon>
    </lineage>
</organism>
<accession>A0A6A6LVQ1</accession>
<proteinExistence type="predicted"/>
<dbReference type="SUPFAM" id="SSF47459">
    <property type="entry name" value="HLH, helix-loop-helix DNA-binding domain"/>
    <property type="match status" value="1"/>
</dbReference>
<keyword evidence="2" id="KW-0805">Transcription regulation</keyword>
<dbReference type="PANTHER" id="PTHR16223">
    <property type="entry name" value="TRANSCRIPTION FACTOR BHLH83-RELATED"/>
    <property type="match status" value="1"/>
</dbReference>
<dbReference type="PANTHER" id="PTHR16223:SF215">
    <property type="entry name" value="OS02G0564700 PROTEIN"/>
    <property type="match status" value="1"/>
</dbReference>
<dbReference type="GO" id="GO:0000981">
    <property type="term" value="F:DNA-binding transcription factor activity, RNA polymerase II-specific"/>
    <property type="evidence" value="ECO:0007669"/>
    <property type="project" value="TreeGrafter"/>
</dbReference>
<dbReference type="Proteomes" id="UP000467840">
    <property type="component" value="Chromosome 16"/>
</dbReference>
<name>A0A6A6LVQ1_HEVBR</name>
<dbReference type="Gene3D" id="4.10.280.10">
    <property type="entry name" value="Helix-loop-helix DNA-binding domain"/>
    <property type="match status" value="1"/>
</dbReference>
<evidence type="ECO:0000259" key="6">
    <source>
        <dbReference type="PROSITE" id="PS50888"/>
    </source>
</evidence>
<evidence type="ECO:0000256" key="4">
    <source>
        <dbReference type="ARBA" id="ARBA00023163"/>
    </source>
</evidence>
<reference evidence="7 8" key="1">
    <citation type="journal article" date="2020" name="Mol. Plant">
        <title>The Chromosome-Based Rubber Tree Genome Provides New Insights into Spurge Genome Evolution and Rubber Biosynthesis.</title>
        <authorList>
            <person name="Liu J."/>
            <person name="Shi C."/>
            <person name="Shi C.C."/>
            <person name="Li W."/>
            <person name="Zhang Q.J."/>
            <person name="Zhang Y."/>
            <person name="Li K."/>
            <person name="Lu H.F."/>
            <person name="Shi C."/>
            <person name="Zhu S.T."/>
            <person name="Xiao Z.Y."/>
            <person name="Nan H."/>
            <person name="Yue Y."/>
            <person name="Zhu X.G."/>
            <person name="Wu Y."/>
            <person name="Hong X.N."/>
            <person name="Fan G.Y."/>
            <person name="Tong Y."/>
            <person name="Zhang D."/>
            <person name="Mao C.L."/>
            <person name="Liu Y.L."/>
            <person name="Hao S.J."/>
            <person name="Liu W.Q."/>
            <person name="Lv M.Q."/>
            <person name="Zhang H.B."/>
            <person name="Liu Y."/>
            <person name="Hu-Tang G.R."/>
            <person name="Wang J.P."/>
            <person name="Wang J.H."/>
            <person name="Sun Y.H."/>
            <person name="Ni S.B."/>
            <person name="Chen W.B."/>
            <person name="Zhang X.C."/>
            <person name="Jiao Y.N."/>
            <person name="Eichler E.E."/>
            <person name="Li G.H."/>
            <person name="Liu X."/>
            <person name="Gao L.Z."/>
        </authorList>
    </citation>
    <scope>NUCLEOTIDE SEQUENCE [LARGE SCALE GENOMIC DNA]</scope>
    <source>
        <strain evidence="8">cv. GT1</strain>
        <tissue evidence="7">Leaf</tissue>
    </source>
</reference>
<keyword evidence="8" id="KW-1185">Reference proteome</keyword>
<dbReference type="PROSITE" id="PS50888">
    <property type="entry name" value="BHLH"/>
    <property type="match status" value="1"/>
</dbReference>
<keyword evidence="4" id="KW-0804">Transcription</keyword>
<dbReference type="InterPro" id="IPR011598">
    <property type="entry name" value="bHLH_dom"/>
</dbReference>
<evidence type="ECO:0000256" key="2">
    <source>
        <dbReference type="ARBA" id="ARBA00023015"/>
    </source>
</evidence>
<dbReference type="SMART" id="SM00353">
    <property type="entry name" value="HLH"/>
    <property type="match status" value="1"/>
</dbReference>
<dbReference type="GO" id="GO:0005634">
    <property type="term" value="C:nucleus"/>
    <property type="evidence" value="ECO:0007669"/>
    <property type="project" value="UniProtKB-SubCell"/>
</dbReference>
<feature type="domain" description="BHLH" evidence="6">
    <location>
        <begin position="250"/>
        <end position="299"/>
    </location>
</feature>